<keyword evidence="4" id="KW-1185">Reference proteome</keyword>
<dbReference type="Pfam" id="PF03703">
    <property type="entry name" value="bPH_2"/>
    <property type="match status" value="1"/>
</dbReference>
<gene>
    <name evidence="3" type="ORF">CHF27_009535</name>
</gene>
<dbReference type="AlphaFoldDB" id="A0A371IRT1"/>
<dbReference type="InterPro" id="IPR005182">
    <property type="entry name" value="YdbS-like_PH"/>
</dbReference>
<comment type="caution">
    <text evidence="3">The sequence shown here is derived from an EMBL/GenBank/DDBJ whole genome shotgun (WGS) entry which is preliminary data.</text>
</comment>
<dbReference type="PANTHER" id="PTHR34473:SF2">
    <property type="entry name" value="UPF0699 TRANSMEMBRANE PROTEIN YDBT"/>
    <property type="match status" value="1"/>
</dbReference>
<organism evidence="3 4">
    <name type="scientific">Romboutsia maritimum</name>
    <dbReference type="NCBI Taxonomy" id="2020948"/>
    <lineage>
        <taxon>Bacteria</taxon>
        <taxon>Bacillati</taxon>
        <taxon>Bacillota</taxon>
        <taxon>Clostridia</taxon>
        <taxon>Peptostreptococcales</taxon>
        <taxon>Peptostreptococcaceae</taxon>
        <taxon>Romboutsia</taxon>
    </lineage>
</organism>
<accession>A0A371IRT1</accession>
<name>A0A371IRT1_9FIRM</name>
<evidence type="ECO:0000313" key="3">
    <source>
        <dbReference type="EMBL" id="RDY23181.1"/>
    </source>
</evidence>
<evidence type="ECO:0000313" key="4">
    <source>
        <dbReference type="Proteomes" id="UP000243494"/>
    </source>
</evidence>
<proteinExistence type="predicted"/>
<keyword evidence="1" id="KW-0472">Membrane</keyword>
<dbReference type="OrthoDB" id="1750577at2"/>
<keyword evidence="1" id="KW-1133">Transmembrane helix</keyword>
<dbReference type="EMBL" id="NOJZ02000017">
    <property type="protein sequence ID" value="RDY23181.1"/>
    <property type="molecule type" value="Genomic_DNA"/>
</dbReference>
<feature type="transmembrane region" description="Helical" evidence="1">
    <location>
        <begin position="49"/>
        <end position="68"/>
    </location>
</feature>
<reference evidence="3 4" key="1">
    <citation type="journal article" date="2017" name="Genome Announc.">
        <title>Draft Genome Sequence of Romboutsia maritimum sp. nov. Strain CCRI-22766(T), Isolated from Coastal Estuarine Mud.</title>
        <authorList>
            <person name="Maheux A.F."/>
            <person name="Boudreau D.K."/>
            <person name="Berube E."/>
            <person name="Boissinot M."/>
            <person name="Raymond F."/>
            <person name="Brodeur S."/>
            <person name="Corbeil J."/>
            <person name="Brightwell G."/>
            <person name="Broda D."/>
            <person name="Omar R.F."/>
            <person name="Bergeron M.G."/>
        </authorList>
    </citation>
    <scope>NUCLEOTIDE SEQUENCE [LARGE SCALE GENOMIC DNA]</scope>
    <source>
        <strain evidence="3 4">CCRI-22766</strain>
    </source>
</reference>
<evidence type="ECO:0000259" key="2">
    <source>
        <dbReference type="Pfam" id="PF03703"/>
    </source>
</evidence>
<feature type="transmembrane region" description="Helical" evidence="1">
    <location>
        <begin position="12"/>
        <end position="37"/>
    </location>
</feature>
<sequence length="163" mass="19036">MTNKEIKKYIVAYNILESLICSILIVGVLTILIIVFKNKLENFKTIIKYIYYLIIFFSLYSTFIDPFIDIKTYSYKITDSKIEYTKGILITKKTIIPISRIQHVTSTSNPLLKKFHLVKVGINTATQIHELRNISIEEGEYILEQITNILYSKFKEEELNGKQ</sequence>
<keyword evidence="1" id="KW-0812">Transmembrane</keyword>
<protein>
    <recommendedName>
        <fullName evidence="2">YdbS-like PH domain-containing protein</fullName>
    </recommendedName>
</protein>
<dbReference type="RefSeq" id="WP_095404516.1">
    <property type="nucleotide sequence ID" value="NZ_NOJZ02000017.1"/>
</dbReference>
<dbReference type="Proteomes" id="UP000243494">
    <property type="component" value="Unassembled WGS sequence"/>
</dbReference>
<dbReference type="PANTHER" id="PTHR34473">
    <property type="entry name" value="UPF0699 TRANSMEMBRANE PROTEIN YDBS"/>
    <property type="match status" value="1"/>
</dbReference>
<feature type="domain" description="YdbS-like PH" evidence="2">
    <location>
        <begin position="71"/>
        <end position="146"/>
    </location>
</feature>
<evidence type="ECO:0000256" key="1">
    <source>
        <dbReference type="SAM" id="Phobius"/>
    </source>
</evidence>